<reference evidence="10" key="1">
    <citation type="submission" date="2021-02" db="EMBL/GenBank/DDBJ databases">
        <authorList>
            <person name="Nowell W R."/>
        </authorList>
    </citation>
    <scope>NUCLEOTIDE SEQUENCE</scope>
</reference>
<evidence type="ECO:0000256" key="3">
    <source>
        <dbReference type="ARBA" id="ARBA00022692"/>
    </source>
</evidence>
<dbReference type="PANTHER" id="PTHR12385">
    <property type="entry name" value="CHOLINE TRANSPORTER-LIKE (SLC FAMILY 44)"/>
    <property type="match status" value="1"/>
</dbReference>
<feature type="region of interest" description="Disordered" evidence="8">
    <location>
        <begin position="1"/>
        <end position="25"/>
    </location>
</feature>
<feature type="transmembrane region" description="Helical" evidence="7">
    <location>
        <begin position="325"/>
        <end position="347"/>
    </location>
</feature>
<evidence type="ECO:0000256" key="7">
    <source>
        <dbReference type="RuleBase" id="RU368066"/>
    </source>
</evidence>
<feature type="transmembrane region" description="Helical" evidence="7">
    <location>
        <begin position="247"/>
        <end position="266"/>
    </location>
</feature>
<keyword evidence="3 7" id="KW-0812">Transmembrane</keyword>
<keyword evidence="4 7" id="KW-1133">Transmembrane helix</keyword>
<gene>
    <name evidence="9" type="ORF">CJN711_LOCUS27389</name>
    <name evidence="10" type="ORF">KQP761_LOCUS16208</name>
</gene>
<accession>A0A815VEU7</accession>
<dbReference type="GO" id="GO:0022857">
    <property type="term" value="F:transmembrane transporter activity"/>
    <property type="evidence" value="ECO:0007669"/>
    <property type="project" value="UniProtKB-UniRule"/>
</dbReference>
<evidence type="ECO:0000256" key="1">
    <source>
        <dbReference type="ARBA" id="ARBA00004141"/>
    </source>
</evidence>
<feature type="transmembrane region" description="Helical" evidence="7">
    <location>
        <begin position="529"/>
        <end position="553"/>
    </location>
</feature>
<feature type="transmembrane region" description="Helical" evidence="7">
    <location>
        <begin position="273"/>
        <end position="294"/>
    </location>
</feature>
<name>A0A815VEU7_9BILA</name>
<comment type="similarity">
    <text evidence="2 7">Belongs to the CTL (choline transporter-like) family.</text>
</comment>
<evidence type="ECO:0000256" key="6">
    <source>
        <dbReference type="ARBA" id="ARBA00023180"/>
    </source>
</evidence>
<evidence type="ECO:0000256" key="2">
    <source>
        <dbReference type="ARBA" id="ARBA00007168"/>
    </source>
</evidence>
<dbReference type="InterPro" id="IPR007603">
    <property type="entry name" value="Choline_transptr-like"/>
</dbReference>
<dbReference type="PANTHER" id="PTHR12385:SF14">
    <property type="entry name" value="CHOLINE TRANSPORTER-LIKE 2"/>
    <property type="match status" value="1"/>
</dbReference>
<dbReference type="EMBL" id="CAJNOW010008118">
    <property type="protein sequence ID" value="CAF1529610.1"/>
    <property type="molecule type" value="Genomic_DNA"/>
</dbReference>
<comment type="function">
    <text evidence="7">Choline transporter.</text>
</comment>
<feature type="transmembrane region" description="Helical" evidence="7">
    <location>
        <begin position="377"/>
        <end position="398"/>
    </location>
</feature>
<dbReference type="AlphaFoldDB" id="A0A815VEU7"/>
<keyword evidence="6" id="KW-0325">Glycoprotein</keyword>
<evidence type="ECO:0000256" key="5">
    <source>
        <dbReference type="ARBA" id="ARBA00023136"/>
    </source>
</evidence>
<evidence type="ECO:0000313" key="9">
    <source>
        <dbReference type="EMBL" id="CAF1503528.1"/>
    </source>
</evidence>
<proteinExistence type="inferred from homology"/>
<dbReference type="EMBL" id="CAJNOV010012963">
    <property type="protein sequence ID" value="CAF1503528.1"/>
    <property type="molecule type" value="Genomic_DNA"/>
</dbReference>
<feature type="transmembrane region" description="Helical" evidence="7">
    <location>
        <begin position="42"/>
        <end position="61"/>
    </location>
</feature>
<keyword evidence="5 7" id="KW-0472">Membrane</keyword>
<dbReference type="GO" id="GO:0005886">
    <property type="term" value="C:plasma membrane"/>
    <property type="evidence" value="ECO:0007669"/>
    <property type="project" value="UniProtKB-SubCell"/>
</dbReference>
<protein>
    <recommendedName>
        <fullName evidence="7">Choline transporter-like protein</fullName>
    </recommendedName>
</protein>
<evidence type="ECO:0000256" key="4">
    <source>
        <dbReference type="ARBA" id="ARBA00022989"/>
    </source>
</evidence>
<dbReference type="Proteomes" id="UP000663834">
    <property type="component" value="Unassembled WGS sequence"/>
</dbReference>
<evidence type="ECO:0000313" key="10">
    <source>
        <dbReference type="EMBL" id="CAF1529610.1"/>
    </source>
</evidence>
<evidence type="ECO:0000313" key="11">
    <source>
        <dbReference type="Proteomes" id="UP000663834"/>
    </source>
</evidence>
<dbReference type="OrthoDB" id="420519at2759"/>
<dbReference type="Pfam" id="PF04515">
    <property type="entry name" value="Choline_transpo"/>
    <property type="match status" value="1"/>
</dbReference>
<feature type="transmembrane region" description="Helical" evidence="7">
    <location>
        <begin position="666"/>
        <end position="690"/>
    </location>
</feature>
<evidence type="ECO:0000256" key="8">
    <source>
        <dbReference type="SAM" id="MobiDB-lite"/>
    </source>
</evidence>
<comment type="caution">
    <text evidence="10">The sequence shown here is derived from an EMBL/GenBank/DDBJ whole genome shotgun (WGS) entry which is preliminary data.</text>
</comment>
<dbReference type="Proteomes" id="UP000663855">
    <property type="component" value="Unassembled WGS sequence"/>
</dbReference>
<comment type="subcellular location">
    <subcellularLocation>
        <location evidence="7">Cell membrane</location>
        <topology evidence="7">Multi-pass membrane protein</topology>
    </subcellularLocation>
    <subcellularLocation>
        <location evidence="1">Membrane</location>
        <topology evidence="1">Multi-pass membrane protein</topology>
    </subcellularLocation>
</comment>
<feature type="transmembrane region" description="Helical" evidence="7">
    <location>
        <begin position="631"/>
        <end position="654"/>
    </location>
</feature>
<feature type="transmembrane region" description="Helical" evidence="7">
    <location>
        <begin position="485"/>
        <end position="509"/>
    </location>
</feature>
<sequence length="733" mass="83431">MPSKRYEKSPSVQTPVSSKQKDSLKTPTEALRRKRFCTDIPCCILFLVFIAAFVVLSVFAFKEGDPRQLLYPTDSFGNLCGTGEHVERPYIYFFDWTKCIKSFNVPANILSGRPFVCPTTQVCVQKCPTKTSYYKFETYTANRVCKYDVDPSEVDYDILVQEGRCASYVIDSKPLFGRCVPRQLESLANSIIEVPDGTGNYSTVFDSNGQPLNGSKLEQGVKYLVELLNVKQISAMLVEDFTTSWKYILIAFAIAAVVSFVWIVLMRWFAKPLVWLGIILFIVLLAVISALSFLEFSELRTKNDNQILTEFKFVTDANYYKSLPITWLVIAILSTILLVISILIFFVLFKRLRIALAILQEASIAVSYNFFSLLWPFIPFILHIGVFAYWAIVTVYLATAGKPIYRIALNDTENSADARYGDICNPKEFDYLNEANATCVFWEYGYDPKVDLDSVLNGTGQHFKSFISFVNQNQWLPQVFSAFMFFWLTAFVVGLSELVLAGVYARYYWDKRGLGAPCVSLGQSLFRALVFHLGTLAFGSLIIAIVKLIRALLEYVESKVKEKTGRCSRCVFCCCRCCLFCLEKFLKFLNRNAYILTAIYGKGFFTSARHAFAIIISNPIRLLVIDKVCDFLIFLGKICITGGIGVLVFFFFTHRIAQAEKYVPELHYYFIPLLLIIIGTYIIATCFFSVYSMAVDTIMICALEDINLKKKNENHKLMMSKGLRSVFRMKKQN</sequence>
<organism evidence="10 11">
    <name type="scientific">Rotaria magnacalcarata</name>
    <dbReference type="NCBI Taxonomy" id="392030"/>
    <lineage>
        <taxon>Eukaryota</taxon>
        <taxon>Metazoa</taxon>
        <taxon>Spiralia</taxon>
        <taxon>Gnathifera</taxon>
        <taxon>Rotifera</taxon>
        <taxon>Eurotatoria</taxon>
        <taxon>Bdelloidea</taxon>
        <taxon>Philodinida</taxon>
        <taxon>Philodinidae</taxon>
        <taxon>Rotaria</taxon>
    </lineage>
</organism>